<reference evidence="2" key="1">
    <citation type="submission" date="2025-08" db="UniProtKB">
        <authorList>
            <consortium name="Ensembl"/>
        </authorList>
    </citation>
    <scope>IDENTIFICATION</scope>
</reference>
<dbReference type="AlphaFoldDB" id="A0A2K5JIW6"/>
<feature type="region of interest" description="Disordered" evidence="1">
    <location>
        <begin position="1"/>
        <end position="30"/>
    </location>
</feature>
<evidence type="ECO:0000256" key="1">
    <source>
        <dbReference type="SAM" id="MobiDB-lite"/>
    </source>
</evidence>
<sequence length="58" mass="6785">MEGFRSWRAVGEKTLPREQTELRGNEPQEKMLGEKGKLQCIMHHAICTKHQKNGYIFL</sequence>
<accession>A0A2K5JIW6</accession>
<feature type="compositionally biased region" description="Basic and acidic residues" evidence="1">
    <location>
        <begin position="10"/>
        <end position="30"/>
    </location>
</feature>
<evidence type="ECO:0000313" key="2">
    <source>
        <dbReference type="Ensembl" id="ENSCANP00000028762.1"/>
    </source>
</evidence>
<reference evidence="2" key="2">
    <citation type="submission" date="2025-09" db="UniProtKB">
        <authorList>
            <consortium name="Ensembl"/>
        </authorList>
    </citation>
    <scope>IDENTIFICATION</scope>
</reference>
<dbReference type="Proteomes" id="UP000233080">
    <property type="component" value="Unassembled WGS sequence"/>
</dbReference>
<proteinExistence type="predicted"/>
<keyword evidence="3" id="KW-1185">Reference proteome</keyword>
<organism evidence="2 3">
    <name type="scientific">Colobus angolensis palliatus</name>
    <name type="common">Peters' Angolan colobus</name>
    <dbReference type="NCBI Taxonomy" id="336983"/>
    <lineage>
        <taxon>Eukaryota</taxon>
        <taxon>Metazoa</taxon>
        <taxon>Chordata</taxon>
        <taxon>Craniata</taxon>
        <taxon>Vertebrata</taxon>
        <taxon>Euteleostomi</taxon>
        <taxon>Mammalia</taxon>
        <taxon>Eutheria</taxon>
        <taxon>Euarchontoglires</taxon>
        <taxon>Primates</taxon>
        <taxon>Haplorrhini</taxon>
        <taxon>Catarrhini</taxon>
        <taxon>Cercopithecidae</taxon>
        <taxon>Colobinae</taxon>
        <taxon>Colobus</taxon>
    </lineage>
</organism>
<dbReference type="OMA" id="IMHHAIC"/>
<evidence type="ECO:0000313" key="3">
    <source>
        <dbReference type="Proteomes" id="UP000233080"/>
    </source>
</evidence>
<dbReference type="Ensembl" id="ENSCANT00000051853.1">
    <property type="protein sequence ID" value="ENSCANP00000028762.1"/>
    <property type="gene ID" value="ENSCANG00000037874.1"/>
</dbReference>
<name>A0A2K5JIW6_COLAP</name>
<protein>
    <submittedName>
        <fullName evidence="2">Uncharacterized protein</fullName>
    </submittedName>
</protein>